<name>A0A4Q9N1M3_9APHY</name>
<evidence type="ECO:0000313" key="1">
    <source>
        <dbReference type="EMBL" id="TBU33728.1"/>
    </source>
</evidence>
<gene>
    <name evidence="1" type="ORF">BD311DRAFT_391288</name>
</gene>
<protein>
    <submittedName>
        <fullName evidence="1">Uncharacterized protein</fullName>
    </submittedName>
</protein>
<dbReference type="Proteomes" id="UP000292957">
    <property type="component" value="Unassembled WGS sequence"/>
</dbReference>
<accession>A0A4Q9N1M3</accession>
<proteinExistence type="predicted"/>
<organism evidence="1">
    <name type="scientific">Dichomitus squalens</name>
    <dbReference type="NCBI Taxonomy" id="114155"/>
    <lineage>
        <taxon>Eukaryota</taxon>
        <taxon>Fungi</taxon>
        <taxon>Dikarya</taxon>
        <taxon>Basidiomycota</taxon>
        <taxon>Agaricomycotina</taxon>
        <taxon>Agaricomycetes</taxon>
        <taxon>Polyporales</taxon>
        <taxon>Polyporaceae</taxon>
        <taxon>Dichomitus</taxon>
    </lineage>
</organism>
<dbReference type="EMBL" id="ML143390">
    <property type="protein sequence ID" value="TBU33728.1"/>
    <property type="molecule type" value="Genomic_DNA"/>
</dbReference>
<dbReference type="AlphaFoldDB" id="A0A4Q9N1M3"/>
<sequence length="100" mass="11751">MRTPWLKIRSLKILRIYTLQGLSPNYAKHTSTTGRQCQQYFHRVHLFERTPVRRGGARSCGVTLKPWTVRSCQCQVRYLRARRRTRNPESHFVGSRHGGV</sequence>
<reference evidence="1" key="1">
    <citation type="submission" date="2019-01" db="EMBL/GenBank/DDBJ databases">
        <title>Draft genome sequences of three monokaryotic isolates of the white-rot basidiomycete fungus Dichomitus squalens.</title>
        <authorList>
            <consortium name="DOE Joint Genome Institute"/>
            <person name="Lopez S.C."/>
            <person name="Andreopoulos B."/>
            <person name="Pangilinan J."/>
            <person name="Lipzen A."/>
            <person name="Riley R."/>
            <person name="Ahrendt S."/>
            <person name="Ng V."/>
            <person name="Barry K."/>
            <person name="Daum C."/>
            <person name="Grigoriev I.V."/>
            <person name="Hilden K.S."/>
            <person name="Makela M.R."/>
            <person name="de Vries R.P."/>
        </authorList>
    </citation>
    <scope>NUCLEOTIDE SEQUENCE [LARGE SCALE GENOMIC DNA]</scope>
    <source>
        <strain evidence="1">OM18370.1</strain>
    </source>
</reference>